<feature type="domain" description="YbaK/aminoacyl-tRNA synthetase-associated" evidence="2">
    <location>
        <begin position="24"/>
        <end position="150"/>
    </location>
</feature>
<evidence type="ECO:0000313" key="3">
    <source>
        <dbReference type="EMBL" id="MCT7376368.1"/>
    </source>
</evidence>
<protein>
    <submittedName>
        <fullName evidence="3">Prolyl-tRNA synthetase associated domain-containing protein</fullName>
    </submittedName>
</protein>
<dbReference type="CDD" id="cd04335">
    <property type="entry name" value="PrdX_deacylase"/>
    <property type="match status" value="1"/>
</dbReference>
<dbReference type="PANTHER" id="PTHR31423">
    <property type="entry name" value="YBAK DOMAIN-CONTAINING PROTEIN"/>
    <property type="match status" value="1"/>
</dbReference>
<dbReference type="InterPro" id="IPR040285">
    <property type="entry name" value="ProX/PRXD1"/>
</dbReference>
<proteinExistence type="inferred from homology"/>
<dbReference type="Pfam" id="PF04073">
    <property type="entry name" value="tRNA_edit"/>
    <property type="match status" value="1"/>
</dbReference>
<dbReference type="InterPro" id="IPR007214">
    <property type="entry name" value="YbaK/aa-tRNA-synth-assoc-dom"/>
</dbReference>
<comment type="caution">
    <text evidence="3">The sequence shown here is derived from an EMBL/GenBank/DDBJ whole genome shotgun (WGS) entry which is preliminary data.</text>
</comment>
<keyword evidence="4" id="KW-1185">Reference proteome</keyword>
<reference evidence="3 4" key="1">
    <citation type="submission" date="2022-09" db="EMBL/GenBank/DDBJ databases">
        <title>Chelativorans salina sp. nov., a novel slightly halophilic bacterium isolated from a saline lake sediment enrichment.</title>
        <authorList>
            <person name="Gao L."/>
            <person name="Fang B.-Z."/>
            <person name="Li W.-J."/>
        </authorList>
    </citation>
    <scope>NUCLEOTIDE SEQUENCE [LARGE SCALE GENOMIC DNA]</scope>
    <source>
        <strain evidence="3 4">EGI FJ00035</strain>
    </source>
</reference>
<comment type="similarity">
    <text evidence="1">Belongs to the PRORSD1 family.</text>
</comment>
<accession>A0ABT2LSK4</accession>
<dbReference type="Proteomes" id="UP001320831">
    <property type="component" value="Unassembled WGS sequence"/>
</dbReference>
<gene>
    <name evidence="3" type="ORF">N5A92_15140</name>
</gene>
<dbReference type="InterPro" id="IPR036754">
    <property type="entry name" value="YbaK/aa-tRNA-synt-asso_dom_sf"/>
</dbReference>
<sequence length="165" mass="18200">MPRSPEELLDFLAGLGIEVTTHRHPPLFTVEESQGLRGEIPGGHTKNLFLKDKKDKYFLVTLEEDAQVDLKSIHHVIGASGRVSFGKPDRLMALLGVTPGAVTVFGMVNDSERKVTVVLDEALLEHEVVNAHPLHNEATTSIRKADLLRFLEATGHRPLVLKVSQ</sequence>
<organism evidence="3 4">
    <name type="scientific">Chelativorans salis</name>
    <dbReference type="NCBI Taxonomy" id="2978478"/>
    <lineage>
        <taxon>Bacteria</taxon>
        <taxon>Pseudomonadati</taxon>
        <taxon>Pseudomonadota</taxon>
        <taxon>Alphaproteobacteria</taxon>
        <taxon>Hyphomicrobiales</taxon>
        <taxon>Phyllobacteriaceae</taxon>
        <taxon>Chelativorans</taxon>
    </lineage>
</organism>
<dbReference type="RefSeq" id="WP_260904228.1">
    <property type="nucleotide sequence ID" value="NZ_JAOCZP010000004.1"/>
</dbReference>
<evidence type="ECO:0000256" key="1">
    <source>
        <dbReference type="ARBA" id="ARBA00010201"/>
    </source>
</evidence>
<dbReference type="EMBL" id="JAOCZP010000004">
    <property type="protein sequence ID" value="MCT7376368.1"/>
    <property type="molecule type" value="Genomic_DNA"/>
</dbReference>
<name>A0ABT2LSK4_9HYPH</name>
<dbReference type="SUPFAM" id="SSF55826">
    <property type="entry name" value="YbaK/ProRS associated domain"/>
    <property type="match status" value="1"/>
</dbReference>
<dbReference type="PANTHER" id="PTHR31423:SF3">
    <property type="entry name" value="PROLYL-TRNA SYNTHETASE ASSOCIATED DOMAIN-CONTAINING PROTEIN 1-RELATED"/>
    <property type="match status" value="1"/>
</dbReference>
<evidence type="ECO:0000313" key="4">
    <source>
        <dbReference type="Proteomes" id="UP001320831"/>
    </source>
</evidence>
<dbReference type="Gene3D" id="3.90.960.10">
    <property type="entry name" value="YbaK/aminoacyl-tRNA synthetase-associated domain"/>
    <property type="match status" value="1"/>
</dbReference>
<evidence type="ECO:0000259" key="2">
    <source>
        <dbReference type="Pfam" id="PF04073"/>
    </source>
</evidence>